<feature type="region of interest" description="Disordered" evidence="1">
    <location>
        <begin position="1"/>
        <end position="76"/>
    </location>
</feature>
<name>A0ABP3EZJ4_9ACTN</name>
<feature type="compositionally biased region" description="Low complexity" evidence="1">
    <location>
        <begin position="1"/>
        <end position="15"/>
    </location>
</feature>
<protein>
    <submittedName>
        <fullName evidence="2">Uncharacterized protein</fullName>
    </submittedName>
</protein>
<sequence>MEARTAPPATRTRAPLAHLPARSGPADVPPAGASPLSGCAQAPLTSETPLPGAAYAPLTSETPLVQEAPLTSEAVS</sequence>
<gene>
    <name evidence="2" type="ORF">GCM10010302_21720</name>
</gene>
<organism evidence="2 3">
    <name type="scientific">Streptomyces polychromogenes</name>
    <dbReference type="NCBI Taxonomy" id="67342"/>
    <lineage>
        <taxon>Bacteria</taxon>
        <taxon>Bacillati</taxon>
        <taxon>Actinomycetota</taxon>
        <taxon>Actinomycetes</taxon>
        <taxon>Kitasatosporales</taxon>
        <taxon>Streptomycetaceae</taxon>
        <taxon>Streptomyces</taxon>
    </lineage>
</organism>
<reference evidence="3" key="1">
    <citation type="journal article" date="2019" name="Int. J. Syst. Evol. Microbiol.">
        <title>The Global Catalogue of Microorganisms (GCM) 10K type strain sequencing project: providing services to taxonomists for standard genome sequencing and annotation.</title>
        <authorList>
            <consortium name="The Broad Institute Genomics Platform"/>
            <consortium name="The Broad Institute Genome Sequencing Center for Infectious Disease"/>
            <person name="Wu L."/>
            <person name="Ma J."/>
        </authorList>
    </citation>
    <scope>NUCLEOTIDE SEQUENCE [LARGE SCALE GENOMIC DNA]</scope>
    <source>
        <strain evidence="3">JCM 4505</strain>
    </source>
</reference>
<evidence type="ECO:0000313" key="2">
    <source>
        <dbReference type="EMBL" id="GAA0283427.1"/>
    </source>
</evidence>
<dbReference type="RefSeq" id="WP_344156308.1">
    <property type="nucleotide sequence ID" value="NZ_BAAABV010000014.1"/>
</dbReference>
<dbReference type="Proteomes" id="UP001501867">
    <property type="component" value="Unassembled WGS sequence"/>
</dbReference>
<evidence type="ECO:0000313" key="3">
    <source>
        <dbReference type="Proteomes" id="UP001501867"/>
    </source>
</evidence>
<accession>A0ABP3EZJ4</accession>
<dbReference type="EMBL" id="BAAABV010000014">
    <property type="protein sequence ID" value="GAA0283427.1"/>
    <property type="molecule type" value="Genomic_DNA"/>
</dbReference>
<evidence type="ECO:0000256" key="1">
    <source>
        <dbReference type="SAM" id="MobiDB-lite"/>
    </source>
</evidence>
<comment type="caution">
    <text evidence="2">The sequence shown here is derived from an EMBL/GenBank/DDBJ whole genome shotgun (WGS) entry which is preliminary data.</text>
</comment>
<proteinExistence type="predicted"/>
<keyword evidence="3" id="KW-1185">Reference proteome</keyword>